<reference evidence="4 5" key="1">
    <citation type="submission" date="2017-07" db="EMBL/GenBank/DDBJ databases">
        <title>Elstera cyanobacteriorum sp. nov., a novel bacterium isolated from cyanobacterial aggregates in a eutrophic lake.</title>
        <authorList>
            <person name="Cai H."/>
        </authorList>
    </citation>
    <scope>NUCLEOTIDE SEQUENCE [LARGE SCALE GENOMIC DNA]</scope>
    <source>
        <strain evidence="4 5">TH019</strain>
    </source>
</reference>
<proteinExistence type="predicted"/>
<dbReference type="PANTHER" id="PTHR30386">
    <property type="entry name" value="MEMBRANE FUSION SUBUNIT OF EMRAB-TOLC MULTIDRUG EFFLUX PUMP"/>
    <property type="match status" value="1"/>
</dbReference>
<dbReference type="AlphaFoldDB" id="A0A255XT06"/>
<gene>
    <name evidence="4" type="ORF">CHR90_05300</name>
</gene>
<dbReference type="GO" id="GO:0055085">
    <property type="term" value="P:transmembrane transport"/>
    <property type="evidence" value="ECO:0007669"/>
    <property type="project" value="InterPro"/>
</dbReference>
<dbReference type="Gene3D" id="2.40.30.170">
    <property type="match status" value="1"/>
</dbReference>
<dbReference type="Gene3D" id="1.10.287.470">
    <property type="entry name" value="Helix hairpin bin"/>
    <property type="match status" value="1"/>
</dbReference>
<dbReference type="Proteomes" id="UP000216361">
    <property type="component" value="Unassembled WGS sequence"/>
</dbReference>
<dbReference type="SUPFAM" id="SSF111369">
    <property type="entry name" value="HlyD-like secretion proteins"/>
    <property type="match status" value="2"/>
</dbReference>
<organism evidence="4 5">
    <name type="scientific">Elstera cyanobacteriorum</name>
    <dbReference type="NCBI Taxonomy" id="2022747"/>
    <lineage>
        <taxon>Bacteria</taxon>
        <taxon>Pseudomonadati</taxon>
        <taxon>Pseudomonadota</taxon>
        <taxon>Alphaproteobacteria</taxon>
        <taxon>Rhodospirillales</taxon>
        <taxon>Rhodospirillaceae</taxon>
        <taxon>Elstera</taxon>
    </lineage>
</organism>
<evidence type="ECO:0000256" key="1">
    <source>
        <dbReference type="SAM" id="Coils"/>
    </source>
</evidence>
<sequence>MSQSQPTGADHGPDKARGFSPKKLILPVILLAAVGAGGWYGLDWYQHGRFRVSTDDAYVKADVTVMAAKVAGYVTDVAVRDNGYVKAGEVIARLDDGDYRLAVDAAKAKLATHEQTLARIDAQIAAQEAVVLQTRSQKQVNRADSQRAAAALQRVQALVRSDFASQAAYDTAKADRERNLAQIDQASAAVVAAEAQVDVLKAQRAETARGRQELQNALDKAERDLSFTVIRAPIDGIVGNRAVQVGQYVQPGVRLLALLSPKSVYVEANLKETQLAKLQLGQQVTVMVDARKDRPVQGVVESISPASGAIFSLLPPENATGNFTKIVQRVPVRIALDPQAVSEGWLRSGLSVEIELRAQDGKKPVRLGDVAALPNGFKPAPAGGEPVASLSLAQ</sequence>
<keyword evidence="2" id="KW-0472">Membrane</keyword>
<dbReference type="PANTHER" id="PTHR30386:SF24">
    <property type="entry name" value="MULTIDRUG RESISTANCE EFFLUX PUMP"/>
    <property type="match status" value="1"/>
</dbReference>
<evidence type="ECO:0000313" key="5">
    <source>
        <dbReference type="Proteomes" id="UP000216361"/>
    </source>
</evidence>
<accession>A0A255XT06</accession>
<dbReference type="RefSeq" id="WP_094407949.1">
    <property type="nucleotide sequence ID" value="NZ_BMJZ01000001.1"/>
</dbReference>
<feature type="coiled-coil region" evidence="1">
    <location>
        <begin position="183"/>
        <end position="231"/>
    </location>
</feature>
<dbReference type="Pfam" id="PF25963">
    <property type="entry name" value="Beta-barrel_AAEA"/>
    <property type="match status" value="1"/>
</dbReference>
<name>A0A255XT06_9PROT</name>
<dbReference type="EMBL" id="NOXS01000029">
    <property type="protein sequence ID" value="OYQ20126.1"/>
    <property type="molecule type" value="Genomic_DNA"/>
</dbReference>
<comment type="caution">
    <text evidence="4">The sequence shown here is derived from an EMBL/GenBank/DDBJ whole genome shotgun (WGS) entry which is preliminary data.</text>
</comment>
<dbReference type="OrthoDB" id="9811754at2"/>
<feature type="transmembrane region" description="Helical" evidence="2">
    <location>
        <begin position="24"/>
        <end position="42"/>
    </location>
</feature>
<feature type="domain" description="p-hydroxybenzoic acid efflux pump subunit AaeA-like beta-barrel" evidence="3">
    <location>
        <begin position="263"/>
        <end position="340"/>
    </location>
</feature>
<dbReference type="InterPro" id="IPR050739">
    <property type="entry name" value="MFP"/>
</dbReference>
<keyword evidence="1" id="KW-0175">Coiled coil</keyword>
<keyword evidence="5" id="KW-1185">Reference proteome</keyword>
<dbReference type="Gene3D" id="2.40.50.100">
    <property type="match status" value="1"/>
</dbReference>
<evidence type="ECO:0000259" key="3">
    <source>
        <dbReference type="Pfam" id="PF25963"/>
    </source>
</evidence>
<keyword evidence="2" id="KW-1133">Transmembrane helix</keyword>
<evidence type="ECO:0000256" key="2">
    <source>
        <dbReference type="SAM" id="Phobius"/>
    </source>
</evidence>
<dbReference type="InterPro" id="IPR058634">
    <property type="entry name" value="AaeA-lik-b-barrel"/>
</dbReference>
<protein>
    <recommendedName>
        <fullName evidence="3">p-hydroxybenzoic acid efflux pump subunit AaeA-like beta-barrel domain-containing protein</fullName>
    </recommendedName>
</protein>
<evidence type="ECO:0000313" key="4">
    <source>
        <dbReference type="EMBL" id="OYQ20126.1"/>
    </source>
</evidence>
<keyword evidence="2" id="KW-0812">Transmembrane</keyword>